<dbReference type="Pfam" id="PF00908">
    <property type="entry name" value="dTDP_sugar_isom"/>
    <property type="match status" value="1"/>
</dbReference>
<dbReference type="SUPFAM" id="SSF51182">
    <property type="entry name" value="RmlC-like cupins"/>
    <property type="match status" value="1"/>
</dbReference>
<evidence type="ECO:0000313" key="3">
    <source>
        <dbReference type="EMBL" id="OGE64480.1"/>
    </source>
</evidence>
<dbReference type="Gene3D" id="2.60.120.10">
    <property type="entry name" value="Jelly Rolls"/>
    <property type="match status" value="1"/>
</dbReference>
<dbReference type="GO" id="GO:0000271">
    <property type="term" value="P:polysaccharide biosynthetic process"/>
    <property type="evidence" value="ECO:0007669"/>
    <property type="project" value="TreeGrafter"/>
</dbReference>
<dbReference type="GO" id="GO:0019305">
    <property type="term" value="P:dTDP-rhamnose biosynthetic process"/>
    <property type="evidence" value="ECO:0007669"/>
    <property type="project" value="TreeGrafter"/>
</dbReference>
<dbReference type="PANTHER" id="PTHR21047:SF2">
    <property type="entry name" value="THYMIDINE DIPHOSPHO-4-KETO-RHAMNOSE 3,5-EPIMERASE"/>
    <property type="match status" value="1"/>
</dbReference>
<protein>
    <recommendedName>
        <fullName evidence="5">dTDP-4-dehydrorhamnose 3,5-epimerase</fullName>
    </recommendedName>
</protein>
<dbReference type="Proteomes" id="UP000183317">
    <property type="component" value="Unassembled WGS sequence"/>
</dbReference>
<feature type="active site" description="Proton acceptor" evidence="1">
    <location>
        <position position="65"/>
    </location>
</feature>
<organism evidence="3 4">
    <name type="scientific">Candidatus Daviesbacteria bacterium RIFCSPLOWO2_02_FULL_36_8</name>
    <dbReference type="NCBI Taxonomy" id="1797793"/>
    <lineage>
        <taxon>Bacteria</taxon>
        <taxon>Candidatus Daviesiibacteriota</taxon>
    </lineage>
</organism>
<evidence type="ECO:0008006" key="5">
    <source>
        <dbReference type="Google" id="ProtNLM"/>
    </source>
</evidence>
<accession>A0A1F5MGQ0</accession>
<dbReference type="GO" id="GO:0008830">
    <property type="term" value="F:dTDP-4-dehydrorhamnose 3,5-epimerase activity"/>
    <property type="evidence" value="ECO:0007669"/>
    <property type="project" value="InterPro"/>
</dbReference>
<gene>
    <name evidence="3" type="ORF">A3J13_00195</name>
</gene>
<dbReference type="InterPro" id="IPR014710">
    <property type="entry name" value="RmlC-like_jellyroll"/>
</dbReference>
<dbReference type="CDD" id="cd00438">
    <property type="entry name" value="cupin_RmlC"/>
    <property type="match status" value="1"/>
</dbReference>
<feature type="site" description="Participates in a stacking interaction with the thymidine ring of dTDP-4-oxo-6-deoxyglucose" evidence="2">
    <location>
        <position position="138"/>
    </location>
</feature>
<evidence type="ECO:0000256" key="2">
    <source>
        <dbReference type="PIRSR" id="PIRSR600888-3"/>
    </source>
</evidence>
<dbReference type="AlphaFoldDB" id="A0A1F5MGQ0"/>
<dbReference type="GO" id="GO:0005829">
    <property type="term" value="C:cytosol"/>
    <property type="evidence" value="ECO:0007669"/>
    <property type="project" value="TreeGrafter"/>
</dbReference>
<evidence type="ECO:0000256" key="1">
    <source>
        <dbReference type="PIRSR" id="PIRSR600888-1"/>
    </source>
</evidence>
<dbReference type="InterPro" id="IPR011051">
    <property type="entry name" value="RmlC_Cupin_sf"/>
</dbReference>
<feature type="active site" description="Proton donor" evidence="1">
    <location>
        <position position="132"/>
    </location>
</feature>
<name>A0A1F5MGQ0_9BACT</name>
<comment type="caution">
    <text evidence="3">The sequence shown here is derived from an EMBL/GenBank/DDBJ whole genome shotgun (WGS) entry which is preliminary data.</text>
</comment>
<reference evidence="3 4" key="1">
    <citation type="journal article" date="2016" name="Nat. Commun.">
        <title>Thousands of microbial genomes shed light on interconnected biogeochemical processes in an aquifer system.</title>
        <authorList>
            <person name="Anantharaman K."/>
            <person name="Brown C.T."/>
            <person name="Hug L.A."/>
            <person name="Sharon I."/>
            <person name="Castelle C.J."/>
            <person name="Probst A.J."/>
            <person name="Thomas B.C."/>
            <person name="Singh A."/>
            <person name="Wilkins M.J."/>
            <person name="Karaoz U."/>
            <person name="Brodie E.L."/>
            <person name="Williams K.H."/>
            <person name="Hubbard S.S."/>
            <person name="Banfield J.F."/>
        </authorList>
    </citation>
    <scope>NUCLEOTIDE SEQUENCE [LARGE SCALE GENOMIC DNA]</scope>
</reference>
<evidence type="ECO:0000313" key="4">
    <source>
        <dbReference type="Proteomes" id="UP000183317"/>
    </source>
</evidence>
<dbReference type="EMBL" id="MFDU01000012">
    <property type="protein sequence ID" value="OGE64480.1"/>
    <property type="molecule type" value="Genomic_DNA"/>
</dbReference>
<sequence>MENDFVTKTAIEGLLILKRPMHSDERGFFREIFHINEVEEVFGTEFKGVQMNHAYSKPKVLRGIHAENWNKVVVPLNGEVFIAIADIRPDSPTFGKVETFTINNENRIALFVSKGLANSYCVIGEDNVDYIYLVDAYYDGSDTRAVAFDDPDLNINWPIDDPIISERDRNNPKLRDLFPEKFS</sequence>
<dbReference type="PANTHER" id="PTHR21047">
    <property type="entry name" value="DTDP-6-DEOXY-D-GLUCOSE-3,5 EPIMERASE"/>
    <property type="match status" value="1"/>
</dbReference>
<proteinExistence type="predicted"/>
<dbReference type="InterPro" id="IPR000888">
    <property type="entry name" value="RmlC-like"/>
</dbReference>